<dbReference type="InterPro" id="IPR009959">
    <property type="entry name" value="Cyclase_SnoaL-like"/>
</dbReference>
<gene>
    <name evidence="1" type="ORF">FJV41_19050</name>
</gene>
<comment type="caution">
    <text evidence="1">The sequence shown here is derived from an EMBL/GenBank/DDBJ whole genome shotgun (WGS) entry which is preliminary data.</text>
</comment>
<dbReference type="Proteomes" id="UP000315369">
    <property type="component" value="Unassembled WGS sequence"/>
</dbReference>
<reference evidence="1 2" key="1">
    <citation type="submission" date="2019-06" db="EMBL/GenBank/DDBJ databases">
        <authorList>
            <person name="Livingstone P."/>
            <person name="Whitworth D."/>
        </authorList>
    </citation>
    <scope>NUCLEOTIDE SEQUENCE [LARGE SCALE GENOMIC DNA]</scope>
    <source>
        <strain evidence="1 2">AM401</strain>
    </source>
</reference>
<dbReference type="Gene3D" id="3.10.450.50">
    <property type="match status" value="1"/>
</dbReference>
<dbReference type="PANTHER" id="PTHR38436">
    <property type="entry name" value="POLYKETIDE CYCLASE SNOAL-LIKE DOMAIN"/>
    <property type="match status" value="1"/>
</dbReference>
<accession>A0A540WZH1</accession>
<dbReference type="OrthoDB" id="5516081at2"/>
<dbReference type="SUPFAM" id="SSF54427">
    <property type="entry name" value="NTF2-like"/>
    <property type="match status" value="1"/>
</dbReference>
<dbReference type="GO" id="GO:0030638">
    <property type="term" value="P:polyketide metabolic process"/>
    <property type="evidence" value="ECO:0007669"/>
    <property type="project" value="InterPro"/>
</dbReference>
<evidence type="ECO:0000313" key="2">
    <source>
        <dbReference type="Proteomes" id="UP000315369"/>
    </source>
</evidence>
<dbReference type="InterPro" id="IPR032710">
    <property type="entry name" value="NTF2-like_dom_sf"/>
</dbReference>
<protein>
    <submittedName>
        <fullName evidence="1">Ester cyclase</fullName>
    </submittedName>
</protein>
<dbReference type="AlphaFoldDB" id="A0A540WZH1"/>
<proteinExistence type="predicted"/>
<dbReference type="EMBL" id="VIFM01000070">
    <property type="protein sequence ID" value="TQF14397.1"/>
    <property type="molecule type" value="Genomic_DNA"/>
</dbReference>
<sequence length="156" mass="17533">MERLPHPRSSPGHPMLITAKDAARRFYPRLEEAIHSGDFSLLDDVIQHDAIDHHPDPDMKPGREGIKEAFAGLRTAFPDVRFVLEDLVAEGDKVACRVLPRATHLGPFMGFAPTGLPVAYTVLDLLRFSADGRLLERWGLVEESHLRQQLARAPRR</sequence>
<dbReference type="PANTHER" id="PTHR38436:SF1">
    <property type="entry name" value="ESTER CYCLASE"/>
    <property type="match status" value="1"/>
</dbReference>
<name>A0A540WZH1_9BACT</name>
<evidence type="ECO:0000313" key="1">
    <source>
        <dbReference type="EMBL" id="TQF14397.1"/>
    </source>
</evidence>
<keyword evidence="2" id="KW-1185">Reference proteome</keyword>
<organism evidence="1 2">
    <name type="scientific">Myxococcus llanfairpwllgwyngyllgogerychwyrndrobwllllantysiliogogogochensis</name>
    <dbReference type="NCBI Taxonomy" id="2590453"/>
    <lineage>
        <taxon>Bacteria</taxon>
        <taxon>Pseudomonadati</taxon>
        <taxon>Myxococcota</taxon>
        <taxon>Myxococcia</taxon>
        <taxon>Myxococcales</taxon>
        <taxon>Cystobacterineae</taxon>
        <taxon>Myxococcaceae</taxon>
        <taxon>Myxococcus</taxon>
    </lineage>
</organism>
<dbReference type="Pfam" id="PF07366">
    <property type="entry name" value="SnoaL"/>
    <property type="match status" value="1"/>
</dbReference>